<proteinExistence type="predicted"/>
<sequence>QRPRVEAVLLEARQHHRRGGRGRQPERQQRHQRAGGRRIVGGLRPRDTLDRALAELLRMFGQPPLGGIGQEGRDLGAAGRQRADRKAEQRAAQPRHPRPPPILARHPQRAAHRLELLLGMMAARGDIERLPHREQADRKRRHLDAVEQFRDAEGKPRLPGELVDADKAERQSNEQAGQPADRRVAEGRRHRDEGDAHQREIILGP</sequence>
<evidence type="ECO:0000313" key="2">
    <source>
        <dbReference type="EMBL" id="GCC47973.1"/>
    </source>
</evidence>
<feature type="non-terminal residue" evidence="2">
    <location>
        <position position="205"/>
    </location>
</feature>
<feature type="region of interest" description="Disordered" evidence="1">
    <location>
        <begin position="11"/>
        <end position="42"/>
    </location>
</feature>
<reference evidence="2 3" key="1">
    <citation type="journal article" date="2018" name="Nat. Ecol. Evol.">
        <title>Shark genomes provide insights into elasmobranch evolution and the origin of vertebrates.</title>
        <authorList>
            <person name="Hara Y"/>
            <person name="Yamaguchi K"/>
            <person name="Onimaru K"/>
            <person name="Kadota M"/>
            <person name="Koyanagi M"/>
            <person name="Keeley SD"/>
            <person name="Tatsumi K"/>
            <person name="Tanaka K"/>
            <person name="Motone F"/>
            <person name="Kageyama Y"/>
            <person name="Nozu R"/>
            <person name="Adachi N"/>
            <person name="Nishimura O"/>
            <person name="Nakagawa R"/>
            <person name="Tanegashima C"/>
            <person name="Kiyatake I"/>
            <person name="Matsumoto R"/>
            <person name="Murakumo K"/>
            <person name="Nishida K"/>
            <person name="Terakita A"/>
            <person name="Kuratani S"/>
            <person name="Sato K"/>
            <person name="Hyodo S Kuraku.S."/>
        </authorList>
    </citation>
    <scope>NUCLEOTIDE SEQUENCE [LARGE SCALE GENOMIC DNA]</scope>
</reference>
<evidence type="ECO:0000313" key="3">
    <source>
        <dbReference type="Proteomes" id="UP000287033"/>
    </source>
</evidence>
<protein>
    <submittedName>
        <fullName evidence="2">Uncharacterized protein</fullName>
    </submittedName>
</protein>
<name>A0A401TZB1_CHIPU</name>
<dbReference type="Proteomes" id="UP000287033">
    <property type="component" value="Unassembled WGS sequence"/>
</dbReference>
<feature type="region of interest" description="Disordered" evidence="1">
    <location>
        <begin position="62"/>
        <end position="104"/>
    </location>
</feature>
<evidence type="ECO:0000256" key="1">
    <source>
        <dbReference type="SAM" id="MobiDB-lite"/>
    </source>
</evidence>
<dbReference type="AlphaFoldDB" id="A0A401TZB1"/>
<dbReference type="EMBL" id="BEZZ01223545">
    <property type="protein sequence ID" value="GCC47973.1"/>
    <property type="molecule type" value="Genomic_DNA"/>
</dbReference>
<feature type="compositionally biased region" description="Basic and acidic residues" evidence="1">
    <location>
        <begin position="180"/>
        <end position="205"/>
    </location>
</feature>
<feature type="non-terminal residue" evidence="2">
    <location>
        <position position="1"/>
    </location>
</feature>
<comment type="caution">
    <text evidence="2">The sequence shown here is derived from an EMBL/GenBank/DDBJ whole genome shotgun (WGS) entry which is preliminary data.</text>
</comment>
<organism evidence="2 3">
    <name type="scientific">Chiloscyllium punctatum</name>
    <name type="common">Brownbanded bambooshark</name>
    <name type="synonym">Hemiscyllium punctatum</name>
    <dbReference type="NCBI Taxonomy" id="137246"/>
    <lineage>
        <taxon>Eukaryota</taxon>
        <taxon>Metazoa</taxon>
        <taxon>Chordata</taxon>
        <taxon>Craniata</taxon>
        <taxon>Vertebrata</taxon>
        <taxon>Chondrichthyes</taxon>
        <taxon>Elasmobranchii</taxon>
        <taxon>Galeomorphii</taxon>
        <taxon>Galeoidea</taxon>
        <taxon>Orectolobiformes</taxon>
        <taxon>Hemiscylliidae</taxon>
        <taxon>Chiloscyllium</taxon>
    </lineage>
</organism>
<feature type="compositionally biased region" description="Basic and acidic residues" evidence="1">
    <location>
        <begin position="129"/>
        <end position="172"/>
    </location>
</feature>
<feature type="region of interest" description="Disordered" evidence="1">
    <location>
        <begin position="129"/>
        <end position="205"/>
    </location>
</feature>
<gene>
    <name evidence="2" type="ORF">chiPu_0031959</name>
</gene>
<keyword evidence="3" id="KW-1185">Reference proteome</keyword>
<accession>A0A401TZB1</accession>